<dbReference type="Pfam" id="PF03795">
    <property type="entry name" value="YCII"/>
    <property type="match status" value="1"/>
</dbReference>
<feature type="domain" description="YCII-related" evidence="2">
    <location>
        <begin position="26"/>
        <end position="108"/>
    </location>
</feature>
<dbReference type="EMBL" id="FOVH01000015">
    <property type="protein sequence ID" value="SFP57623.1"/>
    <property type="molecule type" value="Genomic_DNA"/>
</dbReference>
<evidence type="ECO:0000313" key="4">
    <source>
        <dbReference type="Proteomes" id="UP000183413"/>
    </source>
</evidence>
<organism evidence="3 4">
    <name type="scientific">Actinomadura madurae</name>
    <dbReference type="NCBI Taxonomy" id="1993"/>
    <lineage>
        <taxon>Bacteria</taxon>
        <taxon>Bacillati</taxon>
        <taxon>Actinomycetota</taxon>
        <taxon>Actinomycetes</taxon>
        <taxon>Streptosporangiales</taxon>
        <taxon>Thermomonosporaceae</taxon>
        <taxon>Actinomadura</taxon>
    </lineage>
</organism>
<dbReference type="Proteomes" id="UP000183413">
    <property type="component" value="Unassembled WGS sequence"/>
</dbReference>
<evidence type="ECO:0000313" key="3">
    <source>
        <dbReference type="EMBL" id="SFP57623.1"/>
    </source>
</evidence>
<dbReference type="RefSeq" id="WP_075023575.1">
    <property type="nucleotide sequence ID" value="NZ_FOVH01000015.1"/>
</dbReference>
<accession>A0A1I5RGH2</accession>
<dbReference type="STRING" id="1993.SAMN04489713_115112"/>
<dbReference type="eggNOG" id="COG2350">
    <property type="taxonomic scope" value="Bacteria"/>
</dbReference>
<evidence type="ECO:0000259" key="2">
    <source>
        <dbReference type="Pfam" id="PF03795"/>
    </source>
</evidence>
<dbReference type="InParanoid" id="A0A1I5RGH2"/>
<dbReference type="InterPro" id="IPR005545">
    <property type="entry name" value="YCII"/>
</dbReference>
<sequence length="128" mass="13915">MCDDDRPPEAAPGRLLARDYWLVRSTPRPGTREADIAAHASDHVAWLLGLERDDVVLMSGPLLSGPGTGPGSGVTVLRAGDEETARRIAAEDPFVRAGLRTFEVYRWRVNEGSVGVRVSLGTGGYEWR</sequence>
<gene>
    <name evidence="3" type="ORF">SAMN04489713_115112</name>
</gene>
<evidence type="ECO:0000256" key="1">
    <source>
        <dbReference type="ARBA" id="ARBA00007689"/>
    </source>
</evidence>
<protein>
    <recommendedName>
        <fullName evidence="2">YCII-related domain-containing protein</fullName>
    </recommendedName>
</protein>
<comment type="similarity">
    <text evidence="1">Belongs to the YciI family.</text>
</comment>
<reference evidence="3 4" key="1">
    <citation type="submission" date="2016-10" db="EMBL/GenBank/DDBJ databases">
        <authorList>
            <person name="de Groot N.N."/>
        </authorList>
    </citation>
    <scope>NUCLEOTIDE SEQUENCE [LARGE SCALE GENOMIC DNA]</scope>
    <source>
        <strain evidence="3 4">DSM 43067</strain>
    </source>
</reference>
<dbReference type="PANTHER" id="PTHR37828:SF1">
    <property type="entry name" value="YCII-RELATED DOMAIN-CONTAINING PROTEIN"/>
    <property type="match status" value="1"/>
</dbReference>
<proteinExistence type="inferred from homology"/>
<dbReference type="Gene3D" id="3.30.70.1060">
    <property type="entry name" value="Dimeric alpha+beta barrel"/>
    <property type="match status" value="1"/>
</dbReference>
<dbReference type="AlphaFoldDB" id="A0A1I5RGH2"/>
<name>A0A1I5RGH2_9ACTN</name>
<dbReference type="InterPro" id="IPR011008">
    <property type="entry name" value="Dimeric_a/b-barrel"/>
</dbReference>
<keyword evidence="4" id="KW-1185">Reference proteome</keyword>
<dbReference type="PANTHER" id="PTHR37828">
    <property type="entry name" value="GSR2449 PROTEIN"/>
    <property type="match status" value="1"/>
</dbReference>
<dbReference type="SUPFAM" id="SSF54909">
    <property type="entry name" value="Dimeric alpha+beta barrel"/>
    <property type="match status" value="1"/>
</dbReference>